<feature type="coiled-coil region" evidence="1">
    <location>
        <begin position="64"/>
        <end position="98"/>
    </location>
</feature>
<dbReference type="GeneID" id="128200908"/>
<evidence type="ECO:0000313" key="3">
    <source>
        <dbReference type="RefSeq" id="XP_052751759.1"/>
    </source>
</evidence>
<evidence type="ECO:0000256" key="1">
    <source>
        <dbReference type="SAM" id="Coils"/>
    </source>
</evidence>
<keyword evidence="1" id="KW-0175">Coiled coil</keyword>
<organism evidence="2 3">
    <name type="scientific">Galleria mellonella</name>
    <name type="common">Greater wax moth</name>
    <dbReference type="NCBI Taxonomy" id="7137"/>
    <lineage>
        <taxon>Eukaryota</taxon>
        <taxon>Metazoa</taxon>
        <taxon>Ecdysozoa</taxon>
        <taxon>Arthropoda</taxon>
        <taxon>Hexapoda</taxon>
        <taxon>Insecta</taxon>
        <taxon>Pterygota</taxon>
        <taxon>Neoptera</taxon>
        <taxon>Endopterygota</taxon>
        <taxon>Lepidoptera</taxon>
        <taxon>Glossata</taxon>
        <taxon>Ditrysia</taxon>
        <taxon>Pyraloidea</taxon>
        <taxon>Pyralidae</taxon>
        <taxon>Galleriinae</taxon>
        <taxon>Galleria</taxon>
    </lineage>
</organism>
<name>A0ABM3MK55_GALME</name>
<reference evidence="3" key="1">
    <citation type="submission" date="2025-08" db="UniProtKB">
        <authorList>
            <consortium name="RefSeq"/>
        </authorList>
    </citation>
    <scope>IDENTIFICATION</scope>
    <source>
        <tissue evidence="3">Whole larvae</tissue>
    </source>
</reference>
<evidence type="ECO:0000313" key="2">
    <source>
        <dbReference type="Proteomes" id="UP001652740"/>
    </source>
</evidence>
<protein>
    <submittedName>
        <fullName evidence="3">Uncharacterized protein LOC128200908</fullName>
    </submittedName>
</protein>
<gene>
    <name evidence="3" type="primary">LOC128200908</name>
</gene>
<accession>A0ABM3MK55</accession>
<sequence>MSHVQEQFNDNPAGKNNEFDLEVLNNENLRMIPVQDFTEQYLNQIMKNDILYRSKSQISTTYLKMKLEDTLQNAKILADTLKLQINALTAREKVLKEAIVNGRSGVTSVTVSTLGRVFRTYIIRDGYWALCNGIIQPPVNPESTNTNTFNEIYSAPRCIGQEVPTRPDPCVFHSIIKYETVPQRRRLEYYEEDYLCLKPSFNNTMERYLSVPKQIVNATCRNGIIRSLADNTKECGLRVMAEYTYYPQRSYYTESLLPLEYCTEKNLSCVLITAWHVSNSTIENFEFLKNDQNFKRYFIKSGSYIDQVI</sequence>
<keyword evidence="2" id="KW-1185">Reference proteome</keyword>
<dbReference type="RefSeq" id="XP_052751759.1">
    <property type="nucleotide sequence ID" value="XM_052895799.1"/>
</dbReference>
<dbReference type="Proteomes" id="UP001652740">
    <property type="component" value="Unplaced"/>
</dbReference>
<proteinExistence type="predicted"/>